<keyword evidence="2" id="KW-0732">Signal</keyword>
<keyword evidence="1" id="KW-0378">Hydrolase</keyword>
<evidence type="ECO:0000256" key="1">
    <source>
        <dbReference type="ARBA" id="ARBA00022801"/>
    </source>
</evidence>
<keyword evidence="5" id="KW-1185">Reference proteome</keyword>
<evidence type="ECO:0000313" key="4">
    <source>
        <dbReference type="EMBL" id="CAB3370183.1"/>
    </source>
</evidence>
<proteinExistence type="predicted"/>
<dbReference type="PANTHER" id="PTHR22901:SF0">
    <property type="entry name" value="SIALATE O-ACETYLESTERASE"/>
    <property type="match status" value="1"/>
</dbReference>
<feature type="signal peptide" evidence="2">
    <location>
        <begin position="1"/>
        <end position="23"/>
    </location>
</feature>
<organism evidence="4 5">
    <name type="scientific">Cloeon dipterum</name>
    <dbReference type="NCBI Taxonomy" id="197152"/>
    <lineage>
        <taxon>Eukaryota</taxon>
        <taxon>Metazoa</taxon>
        <taxon>Ecdysozoa</taxon>
        <taxon>Arthropoda</taxon>
        <taxon>Hexapoda</taxon>
        <taxon>Insecta</taxon>
        <taxon>Pterygota</taxon>
        <taxon>Palaeoptera</taxon>
        <taxon>Ephemeroptera</taxon>
        <taxon>Pisciforma</taxon>
        <taxon>Baetidae</taxon>
        <taxon>Cloeon</taxon>
    </lineage>
</organism>
<comment type="caution">
    <text evidence="4">The sequence shown here is derived from an EMBL/GenBank/DDBJ whole genome shotgun (WGS) entry which is preliminary data.</text>
</comment>
<dbReference type="InterPro" id="IPR005181">
    <property type="entry name" value="SASA"/>
</dbReference>
<sequence length="486" mass="53709">MVRVAAAAAAAAALALFLALANGQSTFRLANYYKNDTVLQMEPKEAVIWGFGTPGASIQVFRTGYEINVSVKSDGTWAVNLPQEPAGGPVTFEIIHNRTESVSFDAWFGDVWVCSGQSNMEMPISQIFNSTEEANNALSYQNIRLLQVERIYSIDIELDETFYSIAWETPSASNVPYFSALCMLFGERLSQALGNSRPIGLIDSSWGGTDIEVWFSPRVPIYCLTPPNNGVEQNSESALWNGMIAPLTKTSVRGVIWYQGENNVNKNPDYYSCHITAMVQDWKKTFHQGNVSAENGVAFPFGIVQIGPTLPGLLGNYKWGFLRFHQTADQGVLPNAFLPESFYATAYDLTDRDAPTGQIHPRDKQTIADRLANAARNLIYGENFHSNGPTPINSYFASSEIFVITFDRNIKIVGTDGFTIQKTDGTWSATSIVNASANSVDVVIEADAVLLTYAFRATVCEYKQCAIYSDDDEDLPAQVWKWDLTQ</sequence>
<dbReference type="SUPFAM" id="SSF52266">
    <property type="entry name" value="SGNH hydrolase"/>
    <property type="match status" value="1"/>
</dbReference>
<evidence type="ECO:0000259" key="3">
    <source>
        <dbReference type="Pfam" id="PF03629"/>
    </source>
</evidence>
<protein>
    <recommendedName>
        <fullName evidence="3">Sialate O-acetylesterase domain-containing protein</fullName>
    </recommendedName>
</protein>
<dbReference type="InterPro" id="IPR039329">
    <property type="entry name" value="SIAE"/>
</dbReference>
<dbReference type="InterPro" id="IPR036514">
    <property type="entry name" value="SGNH_hydro_sf"/>
</dbReference>
<dbReference type="GO" id="GO:0005975">
    <property type="term" value="P:carbohydrate metabolic process"/>
    <property type="evidence" value="ECO:0007669"/>
    <property type="project" value="TreeGrafter"/>
</dbReference>
<evidence type="ECO:0000313" key="5">
    <source>
        <dbReference type="Proteomes" id="UP000494165"/>
    </source>
</evidence>
<dbReference type="Pfam" id="PF03629">
    <property type="entry name" value="SASA"/>
    <property type="match status" value="1"/>
</dbReference>
<reference evidence="4 5" key="1">
    <citation type="submission" date="2020-04" db="EMBL/GenBank/DDBJ databases">
        <authorList>
            <person name="Alioto T."/>
            <person name="Alioto T."/>
            <person name="Gomez Garrido J."/>
        </authorList>
    </citation>
    <scope>NUCLEOTIDE SEQUENCE [LARGE SCALE GENOMIC DNA]</scope>
</reference>
<gene>
    <name evidence="4" type="ORF">CLODIP_2_CD12120</name>
</gene>
<dbReference type="EMBL" id="CADEPI010000050">
    <property type="protein sequence ID" value="CAB3370183.1"/>
    <property type="molecule type" value="Genomic_DNA"/>
</dbReference>
<dbReference type="Proteomes" id="UP000494165">
    <property type="component" value="Unassembled WGS sequence"/>
</dbReference>
<dbReference type="OrthoDB" id="42638at2759"/>
<evidence type="ECO:0000256" key="2">
    <source>
        <dbReference type="SAM" id="SignalP"/>
    </source>
</evidence>
<dbReference type="AlphaFoldDB" id="A0A8S1CL06"/>
<dbReference type="GO" id="GO:0001681">
    <property type="term" value="F:sialate O-acetylesterase activity"/>
    <property type="evidence" value="ECO:0007669"/>
    <property type="project" value="InterPro"/>
</dbReference>
<feature type="domain" description="Sialate O-acetylesterase" evidence="3">
    <location>
        <begin position="110"/>
        <end position="291"/>
    </location>
</feature>
<dbReference type="PANTHER" id="PTHR22901">
    <property type="entry name" value="SIALATE O-ACETYLESTERASE"/>
    <property type="match status" value="1"/>
</dbReference>
<dbReference type="Gene3D" id="3.40.50.1110">
    <property type="entry name" value="SGNH hydrolase"/>
    <property type="match status" value="1"/>
</dbReference>
<feature type="chain" id="PRO_5035919899" description="Sialate O-acetylesterase domain-containing protein" evidence="2">
    <location>
        <begin position="24"/>
        <end position="486"/>
    </location>
</feature>
<accession>A0A8S1CL06</accession>
<name>A0A8S1CL06_9INSE</name>